<keyword evidence="2" id="KW-1133">Transmembrane helix</keyword>
<evidence type="ECO:0000313" key="4">
    <source>
        <dbReference type="Proteomes" id="UP000274556"/>
    </source>
</evidence>
<reference evidence="3 4" key="1">
    <citation type="submission" date="2018-10" db="EMBL/GenBank/DDBJ databases">
        <title>Genomic Encyclopedia of Archaeal and Bacterial Type Strains, Phase II (KMG-II): from individual species to whole genera.</title>
        <authorList>
            <person name="Goeker M."/>
        </authorList>
    </citation>
    <scope>NUCLEOTIDE SEQUENCE [LARGE SCALE GENOMIC DNA]</scope>
    <source>
        <strain evidence="3 4">DSM 235</strain>
    </source>
</reference>
<comment type="caution">
    <text evidence="3">The sequence shown here is derived from an EMBL/GenBank/DDBJ whole genome shotgun (WGS) entry which is preliminary data.</text>
</comment>
<keyword evidence="2" id="KW-0472">Membrane</keyword>
<keyword evidence="2" id="KW-0812">Transmembrane</keyword>
<evidence type="ECO:0000256" key="2">
    <source>
        <dbReference type="SAM" id="Phobius"/>
    </source>
</evidence>
<sequence length="153" mass="16623">MSETIAGSHPGVSSPPRPSLVPLIVGTAAAVALSSYFLFDTLILRQPVTQTTATGKNYVLRFYEPTQSAPHLKASGARLIASITKAKEDAVALRTEIAERMAREQEFRSELTGLQEQLALAERMLADLKLDIEELPQAFNDAYALRGTPTKVP</sequence>
<organism evidence="3 4">
    <name type="scientific">Thiocapsa rosea</name>
    <dbReference type="NCBI Taxonomy" id="69360"/>
    <lineage>
        <taxon>Bacteria</taxon>
        <taxon>Pseudomonadati</taxon>
        <taxon>Pseudomonadota</taxon>
        <taxon>Gammaproteobacteria</taxon>
        <taxon>Chromatiales</taxon>
        <taxon>Chromatiaceae</taxon>
        <taxon>Thiocapsa</taxon>
    </lineage>
</organism>
<proteinExistence type="predicted"/>
<feature type="transmembrane region" description="Helical" evidence="2">
    <location>
        <begin position="20"/>
        <end position="39"/>
    </location>
</feature>
<feature type="coiled-coil region" evidence="1">
    <location>
        <begin position="104"/>
        <end position="131"/>
    </location>
</feature>
<evidence type="ECO:0000313" key="3">
    <source>
        <dbReference type="EMBL" id="RKT46356.1"/>
    </source>
</evidence>
<name>A0A495VAC9_9GAMM</name>
<gene>
    <name evidence="3" type="ORF">BDD21_3865</name>
</gene>
<keyword evidence="4" id="KW-1185">Reference proteome</keyword>
<dbReference type="RefSeq" id="WP_120798492.1">
    <property type="nucleotide sequence ID" value="NZ_RBXL01000001.1"/>
</dbReference>
<evidence type="ECO:0000256" key="1">
    <source>
        <dbReference type="SAM" id="Coils"/>
    </source>
</evidence>
<keyword evidence="1" id="KW-0175">Coiled coil</keyword>
<dbReference type="AlphaFoldDB" id="A0A495VAC9"/>
<dbReference type="OrthoDB" id="5767169at2"/>
<dbReference type="EMBL" id="RBXL01000001">
    <property type="protein sequence ID" value="RKT46356.1"/>
    <property type="molecule type" value="Genomic_DNA"/>
</dbReference>
<protein>
    <submittedName>
        <fullName evidence="3">Uncharacterized protein</fullName>
    </submittedName>
</protein>
<dbReference type="Proteomes" id="UP000274556">
    <property type="component" value="Unassembled WGS sequence"/>
</dbReference>
<accession>A0A495VAC9</accession>